<dbReference type="Pfam" id="PF11754">
    <property type="entry name" value="Velvet"/>
    <property type="match status" value="1"/>
</dbReference>
<dbReference type="AlphaFoldDB" id="A0AAD7XEM0"/>
<keyword evidence="2" id="KW-0805">Transcription regulation</keyword>
<comment type="caution">
    <text evidence="7">The sequence shown here is derived from an EMBL/GenBank/DDBJ whole genome shotgun (WGS) entry which is preliminary data.</text>
</comment>
<sequence length="180" mass="19879">MEDDIVAWFGYYPIFESSNCTRALTGATYTTAVVIDHQSKQTAMFVFTDLAVQVEGTFVLRYRVFHILPDCATPPPKPILAACYGGSFKVYSAKAFPGLLASTALTKRLAPFLGIRVSVRDTPRKRRKPHEIMREREAKGGSNAESAELDPPGSNTATRRLYLPISDSTAQAIRHILKNA</sequence>
<evidence type="ECO:0000256" key="3">
    <source>
        <dbReference type="ARBA" id="ARBA00023163"/>
    </source>
</evidence>
<evidence type="ECO:0000256" key="5">
    <source>
        <dbReference type="SAM" id="MobiDB-lite"/>
    </source>
</evidence>
<protein>
    <recommendedName>
        <fullName evidence="6">Velvet domain-containing protein</fullName>
    </recommendedName>
</protein>
<feature type="domain" description="Velvet" evidence="6">
    <location>
        <begin position="1"/>
        <end position="120"/>
    </location>
</feature>
<reference evidence="7" key="1">
    <citation type="submission" date="2022-11" db="EMBL/GenBank/DDBJ databases">
        <title>Genome Sequence of Cubamyces cubensis.</title>
        <authorList>
            <person name="Buettner E."/>
        </authorList>
    </citation>
    <scope>NUCLEOTIDE SEQUENCE</scope>
    <source>
        <strain evidence="7">MPL-01</strain>
    </source>
</reference>
<accession>A0AAD7XEM0</accession>
<evidence type="ECO:0000256" key="4">
    <source>
        <dbReference type="ARBA" id="ARBA00023242"/>
    </source>
</evidence>
<evidence type="ECO:0000256" key="2">
    <source>
        <dbReference type="ARBA" id="ARBA00023015"/>
    </source>
</evidence>
<dbReference type="PANTHER" id="PTHR33572:SF3">
    <property type="entry name" value="VELVET COMPLEX SUBUNIT B"/>
    <property type="match status" value="1"/>
</dbReference>
<gene>
    <name evidence="7" type="ORF">ONZ51_g4455</name>
</gene>
<evidence type="ECO:0000313" key="7">
    <source>
        <dbReference type="EMBL" id="KAJ8487043.1"/>
    </source>
</evidence>
<feature type="compositionally biased region" description="Basic and acidic residues" evidence="5">
    <location>
        <begin position="130"/>
        <end position="139"/>
    </location>
</feature>
<dbReference type="GO" id="GO:0005634">
    <property type="term" value="C:nucleus"/>
    <property type="evidence" value="ECO:0007669"/>
    <property type="project" value="UniProtKB-SubCell"/>
</dbReference>
<evidence type="ECO:0000256" key="1">
    <source>
        <dbReference type="ARBA" id="ARBA00004123"/>
    </source>
</evidence>
<dbReference type="InterPro" id="IPR021740">
    <property type="entry name" value="Velvet"/>
</dbReference>
<comment type="subcellular location">
    <subcellularLocation>
        <location evidence="1">Nucleus</location>
    </subcellularLocation>
</comment>
<keyword evidence="8" id="KW-1185">Reference proteome</keyword>
<dbReference type="PROSITE" id="PS51821">
    <property type="entry name" value="VELVET"/>
    <property type="match status" value="1"/>
</dbReference>
<organism evidence="7 8">
    <name type="scientific">Trametes cubensis</name>
    <dbReference type="NCBI Taxonomy" id="1111947"/>
    <lineage>
        <taxon>Eukaryota</taxon>
        <taxon>Fungi</taxon>
        <taxon>Dikarya</taxon>
        <taxon>Basidiomycota</taxon>
        <taxon>Agaricomycotina</taxon>
        <taxon>Agaricomycetes</taxon>
        <taxon>Polyporales</taxon>
        <taxon>Polyporaceae</taxon>
        <taxon>Trametes</taxon>
    </lineage>
</organism>
<evidence type="ECO:0000313" key="8">
    <source>
        <dbReference type="Proteomes" id="UP001215151"/>
    </source>
</evidence>
<evidence type="ECO:0000259" key="6">
    <source>
        <dbReference type="PROSITE" id="PS51821"/>
    </source>
</evidence>
<dbReference type="PANTHER" id="PTHR33572">
    <property type="entry name" value="SPORE DEVELOPMENT REGULATOR VOSA"/>
    <property type="match status" value="1"/>
</dbReference>
<dbReference type="InterPro" id="IPR037525">
    <property type="entry name" value="Velvet_dom"/>
</dbReference>
<feature type="region of interest" description="Disordered" evidence="5">
    <location>
        <begin position="123"/>
        <end position="160"/>
    </location>
</feature>
<dbReference type="Gene3D" id="2.60.40.3960">
    <property type="entry name" value="Velvet domain"/>
    <property type="match status" value="1"/>
</dbReference>
<dbReference type="Proteomes" id="UP001215151">
    <property type="component" value="Unassembled WGS sequence"/>
</dbReference>
<dbReference type="InterPro" id="IPR038491">
    <property type="entry name" value="Velvet_dom_sf"/>
</dbReference>
<dbReference type="EMBL" id="JAPEVG010000086">
    <property type="protein sequence ID" value="KAJ8487043.1"/>
    <property type="molecule type" value="Genomic_DNA"/>
</dbReference>
<keyword evidence="3" id="KW-0804">Transcription</keyword>
<keyword evidence="4" id="KW-0539">Nucleus</keyword>
<name>A0AAD7XEM0_9APHY</name>
<proteinExistence type="predicted"/>